<proteinExistence type="predicted"/>
<gene>
    <name evidence="1" type="ORF">HUJ06_012809</name>
</gene>
<dbReference type="Proteomes" id="UP000607653">
    <property type="component" value="Unassembled WGS sequence"/>
</dbReference>
<organism evidence="1 2">
    <name type="scientific">Nelumbo nucifera</name>
    <name type="common">Sacred lotus</name>
    <dbReference type="NCBI Taxonomy" id="4432"/>
    <lineage>
        <taxon>Eukaryota</taxon>
        <taxon>Viridiplantae</taxon>
        <taxon>Streptophyta</taxon>
        <taxon>Embryophyta</taxon>
        <taxon>Tracheophyta</taxon>
        <taxon>Spermatophyta</taxon>
        <taxon>Magnoliopsida</taxon>
        <taxon>Proteales</taxon>
        <taxon>Nelumbonaceae</taxon>
        <taxon>Nelumbo</taxon>
    </lineage>
</organism>
<dbReference type="AlphaFoldDB" id="A0A822YXI4"/>
<comment type="caution">
    <text evidence="1">The sequence shown here is derived from an EMBL/GenBank/DDBJ whole genome shotgun (WGS) entry which is preliminary data.</text>
</comment>
<accession>A0A822YXI4</accession>
<protein>
    <submittedName>
        <fullName evidence="1">Uncharacterized protein</fullName>
    </submittedName>
</protein>
<evidence type="ECO:0000313" key="2">
    <source>
        <dbReference type="Proteomes" id="UP000607653"/>
    </source>
</evidence>
<sequence length="78" mass="9184">MFAPRRSISMTLIFSWSATQPRPDPGKVKFCRRLDNFARDEVIHSCKHVKDKTGYDAEEKYRDAMNKVRGKYCKGREQ</sequence>
<evidence type="ECO:0000313" key="1">
    <source>
        <dbReference type="EMBL" id="DAD33958.1"/>
    </source>
</evidence>
<dbReference type="EMBL" id="DUZY01000003">
    <property type="protein sequence ID" value="DAD33958.1"/>
    <property type="molecule type" value="Genomic_DNA"/>
</dbReference>
<keyword evidence="2" id="KW-1185">Reference proteome</keyword>
<name>A0A822YXI4_NELNU</name>
<reference evidence="1 2" key="1">
    <citation type="journal article" date="2020" name="Mol. Biol. Evol.">
        <title>Distinct Expression and Methylation Patterns for Genes with Different Fates following a Single Whole-Genome Duplication in Flowering Plants.</title>
        <authorList>
            <person name="Shi T."/>
            <person name="Rahmani R.S."/>
            <person name="Gugger P.F."/>
            <person name="Wang M."/>
            <person name="Li H."/>
            <person name="Zhang Y."/>
            <person name="Li Z."/>
            <person name="Wang Q."/>
            <person name="Van de Peer Y."/>
            <person name="Marchal K."/>
            <person name="Chen J."/>
        </authorList>
    </citation>
    <scope>NUCLEOTIDE SEQUENCE [LARGE SCALE GENOMIC DNA]</scope>
    <source>
        <tissue evidence="1">Leaf</tissue>
    </source>
</reference>